<dbReference type="EMBL" id="JASAOK010000053">
    <property type="protein sequence ID" value="KAK6207901.1"/>
    <property type="molecule type" value="Genomic_DNA"/>
</dbReference>
<dbReference type="Pfam" id="PF05730">
    <property type="entry name" value="CFEM"/>
    <property type="match status" value="1"/>
</dbReference>
<dbReference type="GO" id="GO:0005576">
    <property type="term" value="C:extracellular region"/>
    <property type="evidence" value="ECO:0007669"/>
    <property type="project" value="UniProtKB-SubCell"/>
</dbReference>
<feature type="disulfide bond" evidence="9">
    <location>
        <begin position="58"/>
        <end position="65"/>
    </location>
</feature>
<feature type="signal peptide" evidence="10">
    <location>
        <begin position="1"/>
        <end position="19"/>
    </location>
</feature>
<organism evidence="12 13">
    <name type="scientific">Colletotrichum tabaci</name>
    <dbReference type="NCBI Taxonomy" id="1209068"/>
    <lineage>
        <taxon>Eukaryota</taxon>
        <taxon>Fungi</taxon>
        <taxon>Dikarya</taxon>
        <taxon>Ascomycota</taxon>
        <taxon>Pezizomycotina</taxon>
        <taxon>Sordariomycetes</taxon>
        <taxon>Hypocreomycetidae</taxon>
        <taxon>Glomerellales</taxon>
        <taxon>Glomerellaceae</taxon>
        <taxon>Colletotrichum</taxon>
        <taxon>Colletotrichum destructivum species complex</taxon>
    </lineage>
</organism>
<keyword evidence="13" id="KW-1185">Reference proteome</keyword>
<keyword evidence="7 9" id="KW-1015">Disulfide bond</keyword>
<dbReference type="SMART" id="SM00747">
    <property type="entry name" value="CFEM"/>
    <property type="match status" value="1"/>
</dbReference>
<feature type="chain" id="PRO_5043664817" description="CFEM domain-containing protein" evidence="10">
    <location>
        <begin position="20"/>
        <end position="288"/>
    </location>
</feature>
<keyword evidence="6 10" id="KW-0732">Signal</keyword>
<dbReference type="InterPro" id="IPR008427">
    <property type="entry name" value="Extracellular_membr_CFEM_dom"/>
</dbReference>
<evidence type="ECO:0000256" key="6">
    <source>
        <dbReference type="ARBA" id="ARBA00022729"/>
    </source>
</evidence>
<dbReference type="PROSITE" id="PS52012">
    <property type="entry name" value="CFEM"/>
    <property type="match status" value="1"/>
</dbReference>
<evidence type="ECO:0000256" key="1">
    <source>
        <dbReference type="ARBA" id="ARBA00004589"/>
    </source>
</evidence>
<evidence type="ECO:0000313" key="12">
    <source>
        <dbReference type="EMBL" id="KAK6207901.1"/>
    </source>
</evidence>
<comment type="caution">
    <text evidence="9">Lacks conserved residue(s) required for the propagation of feature annotation.</text>
</comment>
<proteinExistence type="inferred from homology"/>
<evidence type="ECO:0000256" key="10">
    <source>
        <dbReference type="SAM" id="SignalP"/>
    </source>
</evidence>
<keyword evidence="5" id="KW-0336">GPI-anchor</keyword>
<accession>A0AAV9SVE5</accession>
<evidence type="ECO:0000256" key="8">
    <source>
        <dbReference type="ARBA" id="ARBA00023288"/>
    </source>
</evidence>
<reference evidence="12 13" key="1">
    <citation type="submission" date="2023-04" db="EMBL/GenBank/DDBJ databases">
        <title>Colletotrichum tabacum stain YC1 causing leaf anthracnose on Nicotiana tabacum(L.) cv.</title>
        <authorList>
            <person name="Ji Z."/>
            <person name="Wang M."/>
            <person name="Zhang J."/>
            <person name="Wang N."/>
            <person name="Zhou Z."/>
        </authorList>
    </citation>
    <scope>NUCLEOTIDE SEQUENCE [LARGE SCALE GENOMIC DNA]</scope>
    <source>
        <strain evidence="12 13">YC1</strain>
    </source>
</reference>
<comment type="caution">
    <text evidence="12">The sequence shown here is derived from an EMBL/GenBank/DDBJ whole genome shotgun (WGS) entry which is preliminary data.</text>
</comment>
<evidence type="ECO:0000256" key="7">
    <source>
        <dbReference type="ARBA" id="ARBA00023157"/>
    </source>
</evidence>
<keyword evidence="8" id="KW-0449">Lipoprotein</keyword>
<dbReference type="AlphaFoldDB" id="A0AAV9SVE5"/>
<evidence type="ECO:0000259" key="11">
    <source>
        <dbReference type="PROSITE" id="PS52012"/>
    </source>
</evidence>
<evidence type="ECO:0000256" key="3">
    <source>
        <dbReference type="ARBA" id="ARBA00010031"/>
    </source>
</evidence>
<evidence type="ECO:0000313" key="13">
    <source>
        <dbReference type="Proteomes" id="UP001327957"/>
    </source>
</evidence>
<sequence>MYLSSILLLGSMLAPLAIATTTATTTTSALPTALPSLVSQIPSCAVPCWNKVKTEIGCDAGNFGCLCEFDGELVVKMGICTRLSDCKDKETSDAVGVVGSVCDAYKQSSGDAVSSASSIITAAIGKATATASSHPTSTNFANPMGHSIEAVLVAAAAAVLFPLESVTQVTPDQYYKPGAAMEPYFRPADAAAADLALSWHPVSQESLTEPQVSAATIRTYCIDAREEFLDVQLEVTAGGAFLTVHEYVSVALLWFMGMRETLLDVLGKNEGNPSVAVRDEAGRSAPWP</sequence>
<keyword evidence="5" id="KW-0325">Glycoprotein</keyword>
<comment type="subcellular location">
    <subcellularLocation>
        <location evidence="1">Membrane</location>
        <topology evidence="1">Lipid-anchor</topology>
        <topology evidence="1">GPI-anchor</topology>
    </subcellularLocation>
    <subcellularLocation>
        <location evidence="2">Secreted</location>
    </subcellularLocation>
</comment>
<dbReference type="Proteomes" id="UP001327957">
    <property type="component" value="Unassembled WGS sequence"/>
</dbReference>
<evidence type="ECO:0000256" key="5">
    <source>
        <dbReference type="ARBA" id="ARBA00022622"/>
    </source>
</evidence>
<keyword evidence="5" id="KW-0472">Membrane</keyword>
<feature type="domain" description="CFEM" evidence="11">
    <location>
        <begin position="16"/>
        <end position="130"/>
    </location>
</feature>
<dbReference type="GO" id="GO:0098552">
    <property type="term" value="C:side of membrane"/>
    <property type="evidence" value="ECO:0007669"/>
    <property type="project" value="UniProtKB-KW"/>
</dbReference>
<protein>
    <recommendedName>
        <fullName evidence="11">CFEM domain-containing protein</fullName>
    </recommendedName>
</protein>
<evidence type="ECO:0000256" key="2">
    <source>
        <dbReference type="ARBA" id="ARBA00004613"/>
    </source>
</evidence>
<evidence type="ECO:0000256" key="9">
    <source>
        <dbReference type="PROSITE-ProRule" id="PRU01356"/>
    </source>
</evidence>
<comment type="similarity">
    <text evidence="3">Belongs to the RBT5 family.</text>
</comment>
<keyword evidence="4" id="KW-0964">Secreted</keyword>
<name>A0AAV9SVE5_9PEZI</name>
<gene>
    <name evidence="12" type="ORF">QIS74_12982</name>
</gene>
<evidence type="ECO:0000256" key="4">
    <source>
        <dbReference type="ARBA" id="ARBA00022525"/>
    </source>
</evidence>